<dbReference type="GeneID" id="88357621"/>
<keyword evidence="6" id="KW-0456">Lyase</keyword>
<dbReference type="Proteomes" id="UP000221961">
    <property type="component" value="Chromosome"/>
</dbReference>
<dbReference type="RefSeq" id="WP_098693589.1">
    <property type="nucleotide sequence ID" value="NZ_CP023778.1"/>
</dbReference>
<dbReference type="NCBIfam" id="NF010372">
    <property type="entry name" value="PRK13798.1"/>
    <property type="match status" value="1"/>
</dbReference>
<dbReference type="InterPro" id="IPR017595">
    <property type="entry name" value="OHCU_decarboxylase-2"/>
</dbReference>
<reference evidence="8 9" key="1">
    <citation type="submission" date="2017-10" db="EMBL/GenBank/DDBJ databases">
        <title>Comparative genomics between pathogenic Norcardia.</title>
        <authorList>
            <person name="Zeng L."/>
        </authorList>
    </citation>
    <scope>NUCLEOTIDE SEQUENCE [LARGE SCALE GENOMIC DNA]</scope>
    <source>
        <strain evidence="8 9">NC_YFY_NT001</strain>
    </source>
</reference>
<evidence type="ECO:0000256" key="6">
    <source>
        <dbReference type="ARBA" id="ARBA00023239"/>
    </source>
</evidence>
<comment type="catalytic activity">
    <reaction evidence="1">
        <text>5-hydroxy-2-oxo-4-ureido-2,5-dihydro-1H-imidazole-5-carboxylate + H(+) = (S)-allantoin + CO2</text>
        <dbReference type="Rhea" id="RHEA:26301"/>
        <dbReference type="ChEBI" id="CHEBI:15378"/>
        <dbReference type="ChEBI" id="CHEBI:15678"/>
        <dbReference type="ChEBI" id="CHEBI:16526"/>
        <dbReference type="ChEBI" id="CHEBI:58639"/>
        <dbReference type="EC" id="4.1.1.97"/>
    </reaction>
</comment>
<dbReference type="GO" id="GO:0019628">
    <property type="term" value="P:urate catabolic process"/>
    <property type="evidence" value="ECO:0007669"/>
    <property type="project" value="TreeGrafter"/>
</dbReference>
<dbReference type="KEGG" id="ntp:CRH09_09390"/>
<dbReference type="GO" id="GO:0006144">
    <property type="term" value="P:purine nucleobase metabolic process"/>
    <property type="evidence" value="ECO:0007669"/>
    <property type="project" value="UniProtKB-KW"/>
</dbReference>
<organism evidence="8 9">
    <name type="scientific">Nocardia terpenica</name>
    <dbReference type="NCBI Taxonomy" id="455432"/>
    <lineage>
        <taxon>Bacteria</taxon>
        <taxon>Bacillati</taxon>
        <taxon>Actinomycetota</taxon>
        <taxon>Actinomycetes</taxon>
        <taxon>Mycobacteriales</taxon>
        <taxon>Nocardiaceae</taxon>
        <taxon>Nocardia</taxon>
    </lineage>
</organism>
<dbReference type="AlphaFoldDB" id="A0A291RGG1"/>
<dbReference type="EC" id="4.1.1.97" evidence="3"/>
<dbReference type="InterPro" id="IPR018020">
    <property type="entry name" value="OHCU_decarboxylase"/>
</dbReference>
<evidence type="ECO:0000256" key="3">
    <source>
        <dbReference type="ARBA" id="ARBA00012257"/>
    </source>
</evidence>
<name>A0A291RGG1_9NOCA</name>
<evidence type="ECO:0000313" key="9">
    <source>
        <dbReference type="Proteomes" id="UP000221961"/>
    </source>
</evidence>
<comment type="pathway">
    <text evidence="2">Purine metabolism; urate degradation; (S)-allantoin from urate: step 3/3.</text>
</comment>
<gene>
    <name evidence="8" type="primary">uraD</name>
    <name evidence="8" type="ORF">CRH09_09390</name>
</gene>
<dbReference type="Pfam" id="PF09349">
    <property type="entry name" value="OHCU_decarbox"/>
    <property type="match status" value="1"/>
</dbReference>
<accession>A0A291RGG1</accession>
<dbReference type="EMBL" id="CP023778">
    <property type="protein sequence ID" value="ATL66388.1"/>
    <property type="molecule type" value="Genomic_DNA"/>
</dbReference>
<dbReference type="InterPro" id="IPR036778">
    <property type="entry name" value="OHCU_decarboxylase_sf"/>
</dbReference>
<evidence type="ECO:0000313" key="8">
    <source>
        <dbReference type="EMBL" id="ATL66388.1"/>
    </source>
</evidence>
<dbReference type="SUPFAM" id="SSF158694">
    <property type="entry name" value="UraD-Like"/>
    <property type="match status" value="1"/>
</dbReference>
<dbReference type="GO" id="GO:0051997">
    <property type="term" value="F:2-oxo-4-hydroxy-4-carboxy-5-ureidoimidazoline decarboxylase activity"/>
    <property type="evidence" value="ECO:0007669"/>
    <property type="project" value="UniProtKB-EC"/>
</dbReference>
<dbReference type="Gene3D" id="1.10.3330.10">
    <property type="entry name" value="Oxo-4-hydroxy-4-carboxy-5-ureidoimidazoline decarboxylase"/>
    <property type="match status" value="1"/>
</dbReference>
<dbReference type="PANTHER" id="PTHR43466:SF1">
    <property type="entry name" value="2-OXO-4-HYDROXY-4-CARBOXY-5-UREIDOIMIDAZOLINE DECARBOXYLASE-RELATED"/>
    <property type="match status" value="1"/>
</dbReference>
<evidence type="ECO:0000259" key="7">
    <source>
        <dbReference type="Pfam" id="PF09349"/>
    </source>
</evidence>
<keyword evidence="5" id="KW-0210">Decarboxylase</keyword>
<feature type="domain" description="Oxo-4-hydroxy-4-carboxy-5-ureidoimidazoline decarboxylase" evidence="7">
    <location>
        <begin position="11"/>
        <end position="160"/>
    </location>
</feature>
<evidence type="ECO:0000256" key="5">
    <source>
        <dbReference type="ARBA" id="ARBA00022793"/>
    </source>
</evidence>
<evidence type="ECO:0000256" key="4">
    <source>
        <dbReference type="ARBA" id="ARBA00022631"/>
    </source>
</evidence>
<sequence length="165" mass="17467">MTEPLPISTINALPADAWSASLKTVVGVAEWVRAVGAARPYADRAALVDLAEREALALTDAQVRAALADHPRIGGATDPGSRAASEQSGVDAADTDLAARLLAGNAAYEERFGHIYLVCAAGRDGWELLADLTERLTHDPETEIGVTRGELAAIARKRLERTVIE</sequence>
<evidence type="ECO:0000256" key="2">
    <source>
        <dbReference type="ARBA" id="ARBA00004754"/>
    </source>
</evidence>
<keyword evidence="4" id="KW-0659">Purine metabolism</keyword>
<dbReference type="PANTHER" id="PTHR43466">
    <property type="entry name" value="2-OXO-4-HYDROXY-4-CARBOXY-5-UREIDOIMIDAZOLINE DECARBOXYLASE-RELATED"/>
    <property type="match status" value="1"/>
</dbReference>
<protein>
    <recommendedName>
        <fullName evidence="3">2-oxo-4-hydroxy-4-carboxy-5-ureidoimidazoline decarboxylase</fullName>
        <ecNumber evidence="3">4.1.1.97</ecNumber>
    </recommendedName>
</protein>
<dbReference type="NCBIfam" id="TIGR03180">
    <property type="entry name" value="UraD_2"/>
    <property type="match status" value="1"/>
</dbReference>
<evidence type="ECO:0000256" key="1">
    <source>
        <dbReference type="ARBA" id="ARBA00001163"/>
    </source>
</evidence>
<proteinExistence type="predicted"/>